<dbReference type="AlphaFoldDB" id="A0A6M3M8E4"/>
<dbReference type="EMBL" id="MT143610">
    <property type="protein sequence ID" value="QJA98815.1"/>
    <property type="molecule type" value="Genomic_DNA"/>
</dbReference>
<organism evidence="2">
    <name type="scientific">viral metagenome</name>
    <dbReference type="NCBI Taxonomy" id="1070528"/>
    <lineage>
        <taxon>unclassified sequences</taxon>
        <taxon>metagenomes</taxon>
        <taxon>organismal metagenomes</taxon>
    </lineage>
</organism>
<sequence>MSSGLESAELNQIDEWICICGFKTVSADRALDHIIKNHDGKPVIELTKGMK</sequence>
<evidence type="ECO:0000313" key="2">
    <source>
        <dbReference type="EMBL" id="QJB03554.1"/>
    </source>
</evidence>
<proteinExistence type="predicted"/>
<protein>
    <recommendedName>
        <fullName evidence="3">C2H2-type domain-containing protein</fullName>
    </recommendedName>
</protein>
<reference evidence="2" key="1">
    <citation type="submission" date="2020-03" db="EMBL/GenBank/DDBJ databases">
        <title>The deep terrestrial virosphere.</title>
        <authorList>
            <person name="Holmfeldt K."/>
            <person name="Nilsson E."/>
            <person name="Simone D."/>
            <person name="Lopez-Fernandez M."/>
            <person name="Wu X."/>
            <person name="de Brujin I."/>
            <person name="Lundin D."/>
            <person name="Andersson A."/>
            <person name="Bertilsson S."/>
            <person name="Dopson M."/>
        </authorList>
    </citation>
    <scope>NUCLEOTIDE SEQUENCE</scope>
    <source>
        <strain evidence="1">MM171A01509</strain>
        <strain evidence="2">MM171B00657</strain>
    </source>
</reference>
<evidence type="ECO:0000313" key="1">
    <source>
        <dbReference type="EMBL" id="QJA98815.1"/>
    </source>
</evidence>
<accession>A0A6M3M8E4</accession>
<name>A0A6M3M8E4_9ZZZZ</name>
<evidence type="ECO:0008006" key="3">
    <source>
        <dbReference type="Google" id="ProtNLM"/>
    </source>
</evidence>
<dbReference type="EMBL" id="MT143851">
    <property type="protein sequence ID" value="QJB03554.1"/>
    <property type="molecule type" value="Genomic_DNA"/>
</dbReference>
<gene>
    <name evidence="1" type="ORF">MM171A01509_0006</name>
    <name evidence="2" type="ORF">MM171B00657_0011</name>
</gene>